<protein>
    <submittedName>
        <fullName evidence="1">Uncharacterized protein</fullName>
    </submittedName>
</protein>
<dbReference type="EMBL" id="SNYV01000018">
    <property type="protein sequence ID" value="TDQ73791.1"/>
    <property type="molecule type" value="Genomic_DNA"/>
</dbReference>
<dbReference type="Proteomes" id="UP000295292">
    <property type="component" value="Unassembled WGS sequence"/>
</dbReference>
<evidence type="ECO:0000313" key="2">
    <source>
        <dbReference type="Proteomes" id="UP000295292"/>
    </source>
</evidence>
<reference evidence="1 2" key="1">
    <citation type="submission" date="2019-03" db="EMBL/GenBank/DDBJ databases">
        <title>Genomic Encyclopedia of Archaeal and Bacterial Type Strains, Phase II (KMG-II): from individual species to whole genera.</title>
        <authorList>
            <person name="Goeker M."/>
        </authorList>
    </citation>
    <scope>NUCLEOTIDE SEQUENCE [LARGE SCALE GENOMIC DNA]</scope>
    <source>
        <strain evidence="1 2">DSM 28353</strain>
    </source>
</reference>
<organism evidence="1 2">
    <name type="scientific">Sphingobacterium yanglingense</name>
    <dbReference type="NCBI Taxonomy" id="1437280"/>
    <lineage>
        <taxon>Bacteria</taxon>
        <taxon>Pseudomonadati</taxon>
        <taxon>Bacteroidota</taxon>
        <taxon>Sphingobacteriia</taxon>
        <taxon>Sphingobacteriales</taxon>
        <taxon>Sphingobacteriaceae</taxon>
        <taxon>Sphingobacterium</taxon>
    </lineage>
</organism>
<dbReference type="AlphaFoldDB" id="A0A4R6W8C3"/>
<comment type="caution">
    <text evidence="1">The sequence shown here is derived from an EMBL/GenBank/DDBJ whole genome shotgun (WGS) entry which is preliminary data.</text>
</comment>
<gene>
    <name evidence="1" type="ORF">CLV99_4228</name>
</gene>
<keyword evidence="2" id="KW-1185">Reference proteome</keyword>
<evidence type="ECO:0000313" key="1">
    <source>
        <dbReference type="EMBL" id="TDQ73791.1"/>
    </source>
</evidence>
<proteinExistence type="predicted"/>
<name>A0A4R6W8C3_9SPHI</name>
<accession>A0A4R6W8C3</accession>
<sequence>MFAFIRTYLGLSEGTSDDFCSNSCTKAPIVEKSKSKLSSITRPHLGPGQSSAILQFLNWDEHFFFGTYFAK</sequence>